<dbReference type="Gramene" id="PAN04690">
    <property type="protein sequence ID" value="PAN04690"/>
    <property type="gene ID" value="PAHAL_1G083800"/>
</dbReference>
<dbReference type="Pfam" id="PF00646">
    <property type="entry name" value="F-box"/>
    <property type="match status" value="1"/>
</dbReference>
<dbReference type="Proteomes" id="UP000243499">
    <property type="component" value="Chromosome 1"/>
</dbReference>
<organism evidence="3">
    <name type="scientific">Panicum hallii</name>
    <dbReference type="NCBI Taxonomy" id="206008"/>
    <lineage>
        <taxon>Eukaryota</taxon>
        <taxon>Viridiplantae</taxon>
        <taxon>Streptophyta</taxon>
        <taxon>Embryophyta</taxon>
        <taxon>Tracheophyta</taxon>
        <taxon>Spermatophyta</taxon>
        <taxon>Magnoliopsida</taxon>
        <taxon>Liliopsida</taxon>
        <taxon>Poales</taxon>
        <taxon>Poaceae</taxon>
        <taxon>PACMAD clade</taxon>
        <taxon>Panicoideae</taxon>
        <taxon>Panicodae</taxon>
        <taxon>Paniceae</taxon>
        <taxon>Panicinae</taxon>
        <taxon>Panicum</taxon>
        <taxon>Panicum sect. Panicum</taxon>
    </lineage>
</organism>
<dbReference type="SUPFAM" id="SSF81383">
    <property type="entry name" value="F-box domain"/>
    <property type="match status" value="1"/>
</dbReference>
<feature type="region of interest" description="Disordered" evidence="1">
    <location>
        <begin position="376"/>
        <end position="406"/>
    </location>
</feature>
<gene>
    <name evidence="3" type="ORF">PAHAL_1G083800</name>
</gene>
<dbReference type="InterPro" id="IPR001810">
    <property type="entry name" value="F-box_dom"/>
</dbReference>
<evidence type="ECO:0000259" key="2">
    <source>
        <dbReference type="Pfam" id="PF00646"/>
    </source>
</evidence>
<proteinExistence type="predicted"/>
<reference evidence="3" key="1">
    <citation type="submission" date="2018-04" db="EMBL/GenBank/DDBJ databases">
        <title>WGS assembly of Panicum hallii.</title>
        <authorList>
            <person name="Lovell J."/>
            <person name="Jenkins J."/>
            <person name="Lowry D."/>
            <person name="Mamidi S."/>
            <person name="Sreedasyam A."/>
            <person name="Weng X."/>
            <person name="Barry K."/>
            <person name="Bonette J."/>
            <person name="Campitelli B."/>
            <person name="Daum C."/>
            <person name="Gordon S."/>
            <person name="Gould B."/>
            <person name="Lipzen A."/>
            <person name="Macqueen A."/>
            <person name="Palacio-Mejia J."/>
            <person name="Plott C."/>
            <person name="Shakirov E."/>
            <person name="Shu S."/>
            <person name="Yoshinaga Y."/>
            <person name="Zane M."/>
            <person name="Rokhsar D."/>
            <person name="Grimwood J."/>
            <person name="Schmutz J."/>
            <person name="Juenger T."/>
        </authorList>
    </citation>
    <scope>NUCLEOTIDE SEQUENCE [LARGE SCALE GENOMIC DNA]</scope>
    <source>
        <strain evidence="3">FIL2</strain>
    </source>
</reference>
<feature type="domain" description="F-box" evidence="2">
    <location>
        <begin position="70"/>
        <end position="108"/>
    </location>
</feature>
<dbReference type="EMBL" id="CM008046">
    <property type="protein sequence ID" value="PAN04690.1"/>
    <property type="molecule type" value="Genomic_DNA"/>
</dbReference>
<accession>A0A2S3GMF0</accession>
<name>A0A2S3GMF0_9POAL</name>
<evidence type="ECO:0000256" key="1">
    <source>
        <dbReference type="SAM" id="MobiDB-lite"/>
    </source>
</evidence>
<dbReference type="PANTHER" id="PTHR31672">
    <property type="entry name" value="BNACNNG10540D PROTEIN"/>
    <property type="match status" value="1"/>
</dbReference>
<evidence type="ECO:0000313" key="3">
    <source>
        <dbReference type="EMBL" id="PAN04690.1"/>
    </source>
</evidence>
<dbReference type="AlphaFoldDB" id="A0A2S3GMF0"/>
<feature type="compositionally biased region" description="Basic and acidic residues" evidence="1">
    <location>
        <begin position="389"/>
        <end position="406"/>
    </location>
</feature>
<dbReference type="InterPro" id="IPR036047">
    <property type="entry name" value="F-box-like_dom_sf"/>
</dbReference>
<dbReference type="InterPro" id="IPR050796">
    <property type="entry name" value="SCF_F-box_component"/>
</dbReference>
<sequence length="493" mass="54271">MVSTASAASPALLAPWMGYARARSTHAPYSLPFPAPRVGERRLAAAVAMPTPPRMPTSSRPRHGHEAAPSLPDEVIVEHILTRVPAPATVRFRAVCWDWRAALTSDHFVHAYQAARAAAQPQPPEIFFFAPGAAADSTFFYSFKFRAQQGASSPARELVTGGDLRANDLVLSGTKPCRGLTLLYQPGESAYHVCNLSTGEDVSLPPCEWAIRVRPYGPHVFSSTGLGFHTAADEHIVVRLFEDWRKQQRCEVYGLRSGGWRPLAGRAPPHAAKGLDGRPPVFVDGCFYWHIYTRTNFSGREEHLYRTPEPILSLSVDTERFGWVGPPEVRARYVFHLAELDGQLCARWWTPASSSNAVGAAGRRPDDAVVVAALPHQPGEPAPADEGSPEPRHPDAPARLVGRKDPPRHEVHAYDPESNSVDTVFSVQEFIDAPREPVLLLNIAMHEETVTVARQGGPSDRRTDDLTVTRQQQVQRMLSAAVALYRDIVNMHN</sequence>
<protein>
    <recommendedName>
        <fullName evidence="2">F-box domain-containing protein</fullName>
    </recommendedName>
</protein>